<keyword evidence="8" id="KW-1185">Reference proteome</keyword>
<dbReference type="Gene3D" id="3.40.50.12780">
    <property type="entry name" value="N-terminal domain of ligase-like"/>
    <property type="match status" value="1"/>
</dbReference>
<name>A0A507BWC5_9FUNG</name>
<keyword evidence="2" id="KW-0436">Ligase</keyword>
<evidence type="ECO:0000256" key="3">
    <source>
        <dbReference type="ARBA" id="ARBA00022832"/>
    </source>
</evidence>
<dbReference type="PANTHER" id="PTHR43859">
    <property type="entry name" value="ACYL-ACTIVATING ENZYME"/>
    <property type="match status" value="1"/>
</dbReference>
<dbReference type="InterPro" id="IPR042099">
    <property type="entry name" value="ANL_N_sf"/>
</dbReference>
<dbReference type="Pfam" id="PF13193">
    <property type="entry name" value="AMP-binding_C"/>
    <property type="match status" value="1"/>
</dbReference>
<evidence type="ECO:0000256" key="4">
    <source>
        <dbReference type="ARBA" id="ARBA00023098"/>
    </source>
</evidence>
<sequence length="575" mass="64007">MNDSGSRRVLAIANQLSSNGSTRMINHVDYTPSKNPNAIKTPDFLPISRTELNPLSYLVRTCNVYPTKIAIKDSHGSYTYQQFGERVRRLASLVLSMGLKKGDVVGFIASNITPTFEAQFAIPLAGGILTCINTRLNADEVEYIVDFAKIRFLFVDGEFLSLTKNAKKLGVESVIRIDDSGNVKTDEYEQLLAQSKVLPFNAYPNYYVPSENDVMQICWTSGTTGRPKGVEYTYRGVYLNSISEAIESGFVMGKVTYLWILPLFHAAGWCFPYSTVAYAATSVMLRKVDYNEIWKRFIEDGVTHYTGAPTVQIHIIAHPMATRLKHPVTVMVGGAPASSTLIEGMRKFNLYPVHVYGLTETYGPCVASAFQDEWAGKSIPDQAILMGRQGQNYLMSDEMKVVDSEMVETPWDGKTQGEVVFRGNLVMKGYMGRRADTEEAMANGWFHSGDIATRHPDGYLELQDRKKDIIISGGENISTIEVESVVASHPAVLEVSVVATPDDSWGERPLAYVVLKHGMTATSDEIVAYTKDRLAGFKRPKGVKFLTELPKTSTGKIQKYVLRDLEWKGKTKRIN</sequence>
<evidence type="ECO:0008006" key="9">
    <source>
        <dbReference type="Google" id="ProtNLM"/>
    </source>
</evidence>
<dbReference type="AlphaFoldDB" id="A0A507BWC5"/>
<dbReference type="Gene3D" id="3.30.300.30">
    <property type="match status" value="1"/>
</dbReference>
<comment type="similarity">
    <text evidence="1">Belongs to the ATP-dependent AMP-binding enzyme family.</text>
</comment>
<dbReference type="GO" id="GO:0016874">
    <property type="term" value="F:ligase activity"/>
    <property type="evidence" value="ECO:0007669"/>
    <property type="project" value="UniProtKB-KW"/>
</dbReference>
<dbReference type="Proteomes" id="UP000319731">
    <property type="component" value="Unassembled WGS sequence"/>
</dbReference>
<protein>
    <recommendedName>
        <fullName evidence="9">4-coumarate--CoA ligase</fullName>
    </recommendedName>
</protein>
<feature type="domain" description="AMP-dependent synthetase/ligase" evidence="5">
    <location>
        <begin position="60"/>
        <end position="430"/>
    </location>
</feature>
<dbReference type="InterPro" id="IPR025110">
    <property type="entry name" value="AMP-bd_C"/>
</dbReference>
<organism evidence="7 8">
    <name type="scientific">Synchytrium microbalum</name>
    <dbReference type="NCBI Taxonomy" id="1806994"/>
    <lineage>
        <taxon>Eukaryota</taxon>
        <taxon>Fungi</taxon>
        <taxon>Fungi incertae sedis</taxon>
        <taxon>Chytridiomycota</taxon>
        <taxon>Chytridiomycota incertae sedis</taxon>
        <taxon>Chytridiomycetes</taxon>
        <taxon>Synchytriales</taxon>
        <taxon>Synchytriaceae</taxon>
        <taxon>Synchytrium</taxon>
    </lineage>
</organism>
<accession>A0A507BWC5</accession>
<evidence type="ECO:0000256" key="1">
    <source>
        <dbReference type="ARBA" id="ARBA00006432"/>
    </source>
</evidence>
<evidence type="ECO:0000313" key="8">
    <source>
        <dbReference type="Proteomes" id="UP000319731"/>
    </source>
</evidence>
<dbReference type="GO" id="GO:0006631">
    <property type="term" value="P:fatty acid metabolic process"/>
    <property type="evidence" value="ECO:0007669"/>
    <property type="project" value="UniProtKB-KW"/>
</dbReference>
<proteinExistence type="inferred from homology"/>
<dbReference type="Pfam" id="PF00501">
    <property type="entry name" value="AMP-binding"/>
    <property type="match status" value="1"/>
</dbReference>
<keyword evidence="4" id="KW-0443">Lipid metabolism</keyword>
<dbReference type="PROSITE" id="PS00455">
    <property type="entry name" value="AMP_BINDING"/>
    <property type="match status" value="1"/>
</dbReference>
<dbReference type="InterPro" id="IPR045851">
    <property type="entry name" value="AMP-bd_C_sf"/>
</dbReference>
<dbReference type="InterPro" id="IPR000873">
    <property type="entry name" value="AMP-dep_synth/lig_dom"/>
</dbReference>
<dbReference type="STRING" id="1806994.A0A507BWC5"/>
<dbReference type="RefSeq" id="XP_031022857.1">
    <property type="nucleotide sequence ID" value="XM_031171176.1"/>
</dbReference>
<keyword evidence="3" id="KW-0276">Fatty acid metabolism</keyword>
<gene>
    <name evidence="7" type="ORF">SmJEL517_g05250</name>
</gene>
<reference evidence="7 8" key="1">
    <citation type="journal article" date="2019" name="Sci. Rep.">
        <title>Comparative genomics of chytrid fungi reveal insights into the obligate biotrophic and pathogenic lifestyle of Synchytrium endobioticum.</title>
        <authorList>
            <person name="van de Vossenberg B.T.L.H."/>
            <person name="Warris S."/>
            <person name="Nguyen H.D.T."/>
            <person name="van Gent-Pelzer M.P.E."/>
            <person name="Joly D.L."/>
            <person name="van de Geest H.C."/>
            <person name="Bonants P.J.M."/>
            <person name="Smith D.S."/>
            <person name="Levesque C.A."/>
            <person name="van der Lee T.A.J."/>
        </authorList>
    </citation>
    <scope>NUCLEOTIDE SEQUENCE [LARGE SCALE GENOMIC DNA]</scope>
    <source>
        <strain evidence="7 8">JEL517</strain>
    </source>
</reference>
<dbReference type="InterPro" id="IPR020845">
    <property type="entry name" value="AMP-binding_CS"/>
</dbReference>
<evidence type="ECO:0000259" key="5">
    <source>
        <dbReference type="Pfam" id="PF00501"/>
    </source>
</evidence>
<evidence type="ECO:0000313" key="7">
    <source>
        <dbReference type="EMBL" id="TPX31421.1"/>
    </source>
</evidence>
<dbReference type="GeneID" id="42006473"/>
<dbReference type="FunFam" id="3.30.300.30:FF:000008">
    <property type="entry name" value="2,3-dihydroxybenzoate-AMP ligase"/>
    <property type="match status" value="1"/>
</dbReference>
<dbReference type="OrthoDB" id="1882297at2759"/>
<evidence type="ECO:0000259" key="6">
    <source>
        <dbReference type="Pfam" id="PF13193"/>
    </source>
</evidence>
<dbReference type="SUPFAM" id="SSF56801">
    <property type="entry name" value="Acetyl-CoA synthetase-like"/>
    <property type="match status" value="1"/>
</dbReference>
<comment type="caution">
    <text evidence="7">The sequence shown here is derived from an EMBL/GenBank/DDBJ whole genome shotgun (WGS) entry which is preliminary data.</text>
</comment>
<dbReference type="EMBL" id="QEAO01000045">
    <property type="protein sequence ID" value="TPX31421.1"/>
    <property type="molecule type" value="Genomic_DNA"/>
</dbReference>
<evidence type="ECO:0000256" key="2">
    <source>
        <dbReference type="ARBA" id="ARBA00022598"/>
    </source>
</evidence>
<dbReference type="PANTHER" id="PTHR43859:SF4">
    <property type="entry name" value="BUTANOATE--COA LIGASE AAE1-RELATED"/>
    <property type="match status" value="1"/>
</dbReference>
<feature type="domain" description="AMP-binding enzyme C-terminal" evidence="6">
    <location>
        <begin position="481"/>
        <end position="556"/>
    </location>
</feature>